<keyword evidence="2" id="KW-0472">Membrane</keyword>
<feature type="compositionally biased region" description="Low complexity" evidence="1">
    <location>
        <begin position="197"/>
        <end position="225"/>
    </location>
</feature>
<dbReference type="Proteomes" id="UP000266915">
    <property type="component" value="Unassembled WGS sequence"/>
</dbReference>
<keyword evidence="2" id="KW-0812">Transmembrane</keyword>
<dbReference type="AlphaFoldDB" id="A0A3N2C0Z8"/>
<evidence type="ECO:0000256" key="2">
    <source>
        <dbReference type="SAM" id="Phobius"/>
    </source>
</evidence>
<feature type="region of interest" description="Disordered" evidence="1">
    <location>
        <begin position="1"/>
        <end position="160"/>
    </location>
</feature>
<evidence type="ECO:0000313" key="4">
    <source>
        <dbReference type="Proteomes" id="UP000266915"/>
    </source>
</evidence>
<organism evidence="3 4">
    <name type="scientific">Plantibacter flavus</name>
    <dbReference type="NCBI Taxonomy" id="150123"/>
    <lineage>
        <taxon>Bacteria</taxon>
        <taxon>Bacillati</taxon>
        <taxon>Actinomycetota</taxon>
        <taxon>Actinomycetes</taxon>
        <taxon>Micrococcales</taxon>
        <taxon>Microbacteriaceae</taxon>
        <taxon>Plantibacter</taxon>
    </lineage>
</organism>
<proteinExistence type="predicted"/>
<keyword evidence="4" id="KW-1185">Reference proteome</keyword>
<keyword evidence="2" id="KW-1133">Transmembrane helix</keyword>
<dbReference type="EMBL" id="RKHL01000001">
    <property type="protein sequence ID" value="ROR81177.1"/>
    <property type="molecule type" value="Genomic_DNA"/>
</dbReference>
<feature type="transmembrane region" description="Helical" evidence="2">
    <location>
        <begin position="164"/>
        <end position="187"/>
    </location>
</feature>
<evidence type="ECO:0000256" key="1">
    <source>
        <dbReference type="SAM" id="MobiDB-lite"/>
    </source>
</evidence>
<comment type="caution">
    <text evidence="3">The sequence shown here is derived from an EMBL/GenBank/DDBJ whole genome shotgun (WGS) entry which is preliminary data.</text>
</comment>
<reference evidence="3 4" key="1">
    <citation type="submission" date="2018-11" db="EMBL/GenBank/DDBJ databases">
        <title>Sequencing the genomes of 1000 actinobacteria strains.</title>
        <authorList>
            <person name="Klenk H.-P."/>
        </authorList>
    </citation>
    <scope>NUCLEOTIDE SEQUENCE [LARGE SCALE GENOMIC DNA]</scope>
    <source>
        <strain evidence="3 4">DSM 14012</strain>
    </source>
</reference>
<name>A0A3N2C0Z8_9MICO</name>
<gene>
    <name evidence="3" type="ORF">EDD42_1231</name>
</gene>
<feature type="compositionally biased region" description="Low complexity" evidence="1">
    <location>
        <begin position="20"/>
        <end position="140"/>
    </location>
</feature>
<feature type="region of interest" description="Disordered" evidence="1">
    <location>
        <begin position="192"/>
        <end position="225"/>
    </location>
</feature>
<feature type="compositionally biased region" description="Pro residues" evidence="1">
    <location>
        <begin position="1"/>
        <end position="19"/>
    </location>
</feature>
<accession>A0A3N2C0Z8</accession>
<dbReference type="RefSeq" id="WP_085510406.1">
    <property type="nucleotide sequence ID" value="NZ_FXAP01000001.1"/>
</dbReference>
<evidence type="ECO:0000313" key="3">
    <source>
        <dbReference type="EMBL" id="ROR81177.1"/>
    </source>
</evidence>
<protein>
    <submittedName>
        <fullName evidence="3">Uncharacterized protein</fullName>
    </submittedName>
</protein>
<sequence length="391" mass="42256">MTDAPPPDPQQPDGRPPQWPTGQQPQHPSGQQQQQPYGQQQNPYGQRQQPPYGQGPQQQNPHGQQQQQPQYGQGPQQQNPHGQQQQQPQYGQGPQQQNPYGQQNPYQQTPYGGQQNPSGGQPQQPYQPQQPQQNPYQQQPPQGPPGYGQQPPPPGAPKRKRTGLIIGIAVGVPLALAAIITVIALVVTQGGAPVADPSPTRSATPTKTASPTPTETDSTPEPTKTYVSIPPDLDFAAGQDVPAEWTAYLTNDLDSSWAAIGPDRNGVEIYRNASTSCDVGLGDIALTPDEIAVGDDEKSSDAYMAKYVGADYVTADGTTEQLNYNSGGGLIEFRVLSWTQPTGERTYWGVRSLTKMGILVVFTFTCKDQASLDLLANDVVNLISVELLPKR</sequence>